<dbReference type="eggNOG" id="ENOG502ZAUI">
    <property type="taxonomic scope" value="Bacteria"/>
</dbReference>
<keyword evidence="3" id="KW-0808">Transferase</keyword>
<reference evidence="9 10" key="3">
    <citation type="journal article" date="2008" name="BMC Genomics">
        <title>The genome of the versatile nitrogen fixer Azorhizobium caulinodans ORS571.</title>
        <authorList>
            <person name="Lee KB."/>
            <person name="Backer P.D."/>
            <person name="Aono T."/>
            <person name="Liu CT."/>
            <person name="Suzuki S."/>
            <person name="Suzuki T."/>
            <person name="Kaneko T."/>
            <person name="Yamada M."/>
            <person name="Tabata S."/>
            <person name="Kupfer D.M."/>
            <person name="Najar F.Z."/>
            <person name="Wiley G.B."/>
            <person name="Roe B."/>
            <person name="Binnewies T.T."/>
            <person name="Ussery D.W."/>
            <person name="D'Haeze W."/>
            <person name="Herder J.D."/>
            <person name="Gevers D."/>
            <person name="Vereecke D."/>
            <person name="Holsters M."/>
            <person name="Oyaizu H."/>
        </authorList>
    </citation>
    <scope>NUCLEOTIDE SEQUENCE [LARGE SCALE GENOMIC DNA]</scope>
    <source>
        <strain evidence="10">ATCC 43989 / DSM 5975 / JCM 20966 / LMG 6465 / NBRC 14845 / NCIMB 13405 / ORS 571</strain>
    </source>
</reference>
<comment type="pathway">
    <text evidence="2">Glycan biosynthesis; alginate biosynthesis.</text>
</comment>
<dbReference type="EMBL" id="AP009384">
    <property type="protein sequence ID" value="BAF89219.1"/>
    <property type="molecule type" value="Genomic_DNA"/>
</dbReference>
<keyword evidence="6" id="KW-0016">Alginate biosynthesis</keyword>
<reference evidence="9 10" key="4">
    <citation type="journal article" date="2009" name="Appl. Environ. Microbiol.">
        <title>Comparative genome-wide transcriptional profiling of Azorhizobium caulinodans ORS571 grown under free-living and symbiotic conditions.</title>
        <authorList>
            <person name="Tsukada S."/>
            <person name="Aono T."/>
            <person name="Akiba N."/>
            <person name="Lee KB."/>
            <person name="Liu CT."/>
            <person name="Toyazaki H."/>
            <person name="Oyaizu H."/>
        </authorList>
    </citation>
    <scope>NUCLEOTIDE SEQUENCE [LARGE SCALE GENOMIC DNA]</scope>
    <source>
        <strain evidence="10">ATCC 43989 / DSM 5975 / JCM 20966 / LMG 6465 / NBRC 14845 / NCIMB 13405 / ORS 571</strain>
    </source>
</reference>
<gene>
    <name evidence="9" type="ordered locus">AZC_3221</name>
</gene>
<dbReference type="AlphaFoldDB" id="A8ICK4"/>
<keyword evidence="4 7" id="KW-0732">Signal</keyword>
<evidence type="ECO:0000256" key="6">
    <source>
        <dbReference type="ARBA" id="ARBA00022841"/>
    </source>
</evidence>
<feature type="signal peptide" evidence="7">
    <location>
        <begin position="1"/>
        <end position="25"/>
    </location>
</feature>
<accession>A8ICK4</accession>
<dbReference type="GO" id="GO:0016740">
    <property type="term" value="F:transferase activity"/>
    <property type="evidence" value="ECO:0007669"/>
    <property type="project" value="UniProtKB-KW"/>
</dbReference>
<comment type="subcellular location">
    <subcellularLocation>
        <location evidence="1">Periplasm</location>
    </subcellularLocation>
</comment>
<evidence type="ECO:0000256" key="1">
    <source>
        <dbReference type="ARBA" id="ARBA00004418"/>
    </source>
</evidence>
<dbReference type="KEGG" id="azc:AZC_3221"/>
<evidence type="ECO:0000256" key="3">
    <source>
        <dbReference type="ARBA" id="ARBA00022679"/>
    </source>
</evidence>
<dbReference type="InterPro" id="IPR031811">
    <property type="entry name" value="ALGX/ALGJ_SGNH-like"/>
</dbReference>
<keyword evidence="5" id="KW-0574">Periplasm</keyword>
<reference evidence="9 10" key="6">
    <citation type="journal article" date="2011" name="Appl. Environ. Microbiol.">
        <title>Involvement of the azorhizobial chromosome partition gene (parA) in the onset of bacteroid differentiation during Sesbania rostrata stem nodule development.</title>
        <authorList>
            <person name="Liu CT."/>
            <person name="Lee KB."/>
            <person name="Wang YS."/>
            <person name="Peng MH."/>
            <person name="Lee KT."/>
            <person name="Suzuki S."/>
            <person name="Suzuki T."/>
            <person name="Oyaizu H."/>
        </authorList>
    </citation>
    <scope>NUCLEOTIDE SEQUENCE [LARGE SCALE GENOMIC DNA]</scope>
    <source>
        <strain evidence="10">ATCC 43989 / DSM 5975 / JCM 20966 / LMG 6465 / NBRC 14845 / NCIMB 13405 / ORS 571</strain>
    </source>
</reference>
<reference evidence="9 10" key="1">
    <citation type="journal article" date="2007" name="Appl. Environ. Microbiol.">
        <title>Rhizobial factors required for stem nodule maturation and maintenance in Sesbania rostrata-Azorhizobium caulinodans ORS571 symbiosis.</title>
        <authorList>
            <person name="Suzuki S."/>
            <person name="Aono T."/>
            <person name="Lee KB."/>
            <person name="Suzuki T."/>
            <person name="Liu CT."/>
            <person name="Miwa H."/>
            <person name="Wakao S."/>
            <person name="Iki T."/>
            <person name="Oyaizu H."/>
        </authorList>
    </citation>
    <scope>NUCLEOTIDE SEQUENCE [LARGE SCALE GENOMIC DNA]</scope>
    <source>
        <strain evidence="10">ATCC 43989 / DSM 5975 / JCM 20966 / LMG 6465 / NBRC 14845 / NCIMB 13405 / ORS 571</strain>
    </source>
</reference>
<reference evidence="9 10" key="5">
    <citation type="journal article" date="2010" name="Appl. Environ. Microbiol.">
        <title>phrR-like gene praR of Azorhizobium caulinodans ORS571 is essential for symbiosis with Sesbania rostrata and is involved in expression of reb genes.</title>
        <authorList>
            <person name="Akiba N."/>
            <person name="Aono T."/>
            <person name="Toyazaki H."/>
            <person name="Sato S."/>
            <person name="Oyaizu H."/>
        </authorList>
    </citation>
    <scope>NUCLEOTIDE SEQUENCE [LARGE SCALE GENOMIC DNA]</scope>
    <source>
        <strain evidence="10">ATCC 43989 / DSM 5975 / JCM 20966 / LMG 6465 / NBRC 14845 / NCIMB 13405 / ORS 571</strain>
    </source>
</reference>
<evidence type="ECO:0000259" key="8">
    <source>
        <dbReference type="Pfam" id="PF16822"/>
    </source>
</evidence>
<dbReference type="CDD" id="cd14443">
    <property type="entry name" value="AlgX_N_like_2"/>
    <property type="match status" value="1"/>
</dbReference>
<dbReference type="GO" id="GO:0042597">
    <property type="term" value="C:periplasmic space"/>
    <property type="evidence" value="ECO:0007669"/>
    <property type="project" value="UniProtKB-SubCell"/>
</dbReference>
<protein>
    <submittedName>
        <fullName evidence="9">Twin-arginine translocation pathway signal</fullName>
    </submittedName>
</protein>
<organism evidence="9 10">
    <name type="scientific">Azorhizobium caulinodans (strain ATCC 43989 / DSM 5975 / JCM 20966 / LMG 6465 / NBRC 14845 / NCIMB 13405 / ORS 571)</name>
    <dbReference type="NCBI Taxonomy" id="438753"/>
    <lineage>
        <taxon>Bacteria</taxon>
        <taxon>Pseudomonadati</taxon>
        <taxon>Pseudomonadota</taxon>
        <taxon>Alphaproteobacteria</taxon>
        <taxon>Hyphomicrobiales</taxon>
        <taxon>Xanthobacteraceae</taxon>
        <taxon>Azorhizobium</taxon>
    </lineage>
</organism>
<dbReference type="PROSITE" id="PS51318">
    <property type="entry name" value="TAT"/>
    <property type="match status" value="1"/>
</dbReference>
<dbReference type="STRING" id="438753.AZC_3221"/>
<dbReference type="UniPathway" id="UPA00286"/>
<evidence type="ECO:0000256" key="5">
    <source>
        <dbReference type="ARBA" id="ARBA00022764"/>
    </source>
</evidence>
<evidence type="ECO:0000313" key="9">
    <source>
        <dbReference type="EMBL" id="BAF89219.1"/>
    </source>
</evidence>
<evidence type="ECO:0000256" key="2">
    <source>
        <dbReference type="ARBA" id="ARBA00005182"/>
    </source>
</evidence>
<dbReference type="Proteomes" id="UP000000270">
    <property type="component" value="Chromosome"/>
</dbReference>
<evidence type="ECO:0000256" key="7">
    <source>
        <dbReference type="SAM" id="SignalP"/>
    </source>
</evidence>
<dbReference type="Pfam" id="PF16822">
    <property type="entry name" value="ALGX"/>
    <property type="match status" value="1"/>
</dbReference>
<evidence type="ECO:0000256" key="4">
    <source>
        <dbReference type="ARBA" id="ARBA00022729"/>
    </source>
</evidence>
<name>A8ICK4_AZOC5</name>
<dbReference type="GO" id="GO:0042121">
    <property type="term" value="P:alginic acid biosynthetic process"/>
    <property type="evidence" value="ECO:0007669"/>
    <property type="project" value="UniProtKB-UniPathway"/>
</dbReference>
<dbReference type="InterPro" id="IPR006311">
    <property type="entry name" value="TAT_signal"/>
</dbReference>
<evidence type="ECO:0000313" key="10">
    <source>
        <dbReference type="Proteomes" id="UP000000270"/>
    </source>
</evidence>
<feature type="domain" description="AlgX/AlgJ SGNH hydrolase-like" evidence="8">
    <location>
        <begin position="30"/>
        <end position="289"/>
    </location>
</feature>
<proteinExistence type="predicted"/>
<sequence>MNRRTVLSLAAALAGASLLAPAAKAQENVIIMGKNGWLFPGWESLTDADKPGIEGVIGLIKDARDRLNARNIKLITMVVPLKASFYQDRLPDGTRLTPDVGARYDFVLSQLKAAGVDTVDLRPVLKSVETGRQTAFYRADYHWTAWSAEAAADEVAKVIKAGVRLSGSAGTGDKLGEWVTQRNMGDLAQRFLSPEQQKQVGPDLYTVRTPPEAKKTLLDAAPAPVHVVGNSFVQPYLGFPQRLSNDLDRPVSLTWNPGNVGPWFTFLQYVTSPDFAKQPPQVVVWQFNEGAFHSGPAASAQWDSTSLMQPQVWRDRMAAAIGK</sequence>
<keyword evidence="10" id="KW-1185">Reference proteome</keyword>
<feature type="chain" id="PRO_5002723576" evidence="7">
    <location>
        <begin position="26"/>
        <end position="323"/>
    </location>
</feature>
<dbReference type="HOGENOM" id="CLU_825443_0_0_5"/>
<reference evidence="10" key="2">
    <citation type="submission" date="2007-04" db="EMBL/GenBank/DDBJ databases">
        <title>Complete genome sequence of the nitrogen-fixing bacterium Azorhizobium caulinodans ORS571.</title>
        <authorList>
            <person name="Lee K.B."/>
            <person name="Backer P.D."/>
            <person name="Aono T."/>
            <person name="Liu C.T."/>
            <person name="Suzuki S."/>
            <person name="Suzuki T."/>
            <person name="Kaneko T."/>
            <person name="Yamada M."/>
            <person name="Tabata S."/>
            <person name="Kupfer D.M."/>
            <person name="Najar F.Z."/>
            <person name="Wiley G.B."/>
            <person name="Roe B."/>
            <person name="Binnewies T."/>
            <person name="Ussery D."/>
            <person name="Vereecke D."/>
            <person name="Gevers D."/>
            <person name="Holsters M."/>
            <person name="Oyaizu H."/>
        </authorList>
    </citation>
    <scope>NUCLEOTIDE SEQUENCE [LARGE SCALE GENOMIC DNA]</scope>
    <source>
        <strain evidence="10">ATCC 43989 / DSM 5975 / JCM 20966 / LMG 6465 / NBRC 14845 / NCIMB 13405 / ORS 571</strain>
    </source>
</reference>